<dbReference type="SMR" id="A0A8T3ADE7"/>
<dbReference type="EMBL" id="JAGYWB010000017">
    <property type="protein sequence ID" value="KAI0494148.1"/>
    <property type="molecule type" value="Genomic_DNA"/>
</dbReference>
<evidence type="ECO:0008006" key="4">
    <source>
        <dbReference type="Google" id="ProtNLM"/>
    </source>
</evidence>
<feature type="region of interest" description="Disordered" evidence="1">
    <location>
        <begin position="101"/>
        <end position="123"/>
    </location>
</feature>
<evidence type="ECO:0000256" key="1">
    <source>
        <dbReference type="SAM" id="MobiDB-lite"/>
    </source>
</evidence>
<dbReference type="OrthoDB" id="1934635at2759"/>
<proteinExistence type="predicted"/>
<name>A0A8T3ADE7_DENNO</name>
<gene>
    <name evidence="2" type="ORF">KFK09_024279</name>
</gene>
<dbReference type="AlphaFoldDB" id="A0A8T3ADE7"/>
<keyword evidence="3" id="KW-1185">Reference proteome</keyword>
<accession>A0A8T3ADE7</accession>
<comment type="caution">
    <text evidence="2">The sequence shown here is derived from an EMBL/GenBank/DDBJ whole genome shotgun (WGS) entry which is preliminary data.</text>
</comment>
<sequence>MRYQRCTQGFRTVSGYTKEFHRLAARNNLNESNNHLVARFIRRLKDSIHDRLELSSVWSMAQAVNFAMKIEMQQSRQNRTPYNRRHWHELVVSGKGSTSVAISSHNVGPSAPAVTQSNTLIDP</sequence>
<protein>
    <recommendedName>
        <fullName evidence="4">Retrotransposon gag domain-containing protein</fullName>
    </recommendedName>
</protein>
<reference evidence="2" key="1">
    <citation type="journal article" date="2022" name="Front. Genet.">
        <title>Chromosome-Scale Assembly of the Dendrobium nobile Genome Provides Insights Into the Molecular Mechanism of the Biosynthesis of the Medicinal Active Ingredient of Dendrobium.</title>
        <authorList>
            <person name="Xu Q."/>
            <person name="Niu S.-C."/>
            <person name="Li K.-L."/>
            <person name="Zheng P.-J."/>
            <person name="Zhang X.-J."/>
            <person name="Jia Y."/>
            <person name="Liu Y."/>
            <person name="Niu Y.-X."/>
            <person name="Yu L.-H."/>
            <person name="Chen D.-F."/>
            <person name="Zhang G.-Q."/>
        </authorList>
    </citation>
    <scope>NUCLEOTIDE SEQUENCE</scope>
    <source>
        <tissue evidence="2">Leaf</tissue>
    </source>
</reference>
<dbReference type="Proteomes" id="UP000829196">
    <property type="component" value="Unassembled WGS sequence"/>
</dbReference>
<evidence type="ECO:0000313" key="3">
    <source>
        <dbReference type="Proteomes" id="UP000829196"/>
    </source>
</evidence>
<evidence type="ECO:0000313" key="2">
    <source>
        <dbReference type="EMBL" id="KAI0494148.1"/>
    </source>
</evidence>
<organism evidence="2 3">
    <name type="scientific">Dendrobium nobile</name>
    <name type="common">Orchid</name>
    <dbReference type="NCBI Taxonomy" id="94219"/>
    <lineage>
        <taxon>Eukaryota</taxon>
        <taxon>Viridiplantae</taxon>
        <taxon>Streptophyta</taxon>
        <taxon>Embryophyta</taxon>
        <taxon>Tracheophyta</taxon>
        <taxon>Spermatophyta</taxon>
        <taxon>Magnoliopsida</taxon>
        <taxon>Liliopsida</taxon>
        <taxon>Asparagales</taxon>
        <taxon>Orchidaceae</taxon>
        <taxon>Epidendroideae</taxon>
        <taxon>Malaxideae</taxon>
        <taxon>Dendrobiinae</taxon>
        <taxon>Dendrobium</taxon>
    </lineage>
</organism>